<comment type="caution">
    <text evidence="1">The sequence shown here is derived from an EMBL/GenBank/DDBJ whole genome shotgun (WGS) entry which is preliminary data.</text>
</comment>
<dbReference type="OrthoDB" id="2400893at2759"/>
<dbReference type="AlphaFoldDB" id="A0A9P3H1E8"/>
<protein>
    <recommendedName>
        <fullName evidence="3">F-box domain-containing protein</fullName>
    </recommendedName>
</protein>
<reference evidence="1" key="1">
    <citation type="submission" date="2021-11" db="EMBL/GenBank/DDBJ databases">
        <authorList>
            <person name="Herlambang A."/>
            <person name="Guo Y."/>
            <person name="Takashima Y."/>
            <person name="Nishizawa T."/>
        </authorList>
    </citation>
    <scope>NUCLEOTIDE SEQUENCE</scope>
    <source>
        <strain evidence="1">E1425</strain>
    </source>
</reference>
<reference evidence="1" key="2">
    <citation type="journal article" date="2022" name="Microbiol. Resour. Announc.">
        <title>Whole-Genome Sequence of Entomortierella parvispora E1425, a Mucoromycotan Fungus Associated with Burkholderiaceae-Related Endosymbiotic Bacteria.</title>
        <authorList>
            <person name="Herlambang A."/>
            <person name="Guo Y."/>
            <person name="Takashima Y."/>
            <person name="Narisawa K."/>
            <person name="Ohta H."/>
            <person name="Nishizawa T."/>
        </authorList>
    </citation>
    <scope>NUCLEOTIDE SEQUENCE</scope>
    <source>
        <strain evidence="1">E1425</strain>
    </source>
</reference>
<dbReference type="GO" id="GO:0019005">
    <property type="term" value="C:SCF ubiquitin ligase complex"/>
    <property type="evidence" value="ECO:0007669"/>
    <property type="project" value="TreeGrafter"/>
</dbReference>
<dbReference type="EMBL" id="BQFW01000001">
    <property type="protein sequence ID" value="GJJ67937.1"/>
    <property type="molecule type" value="Genomic_DNA"/>
</dbReference>
<evidence type="ECO:0000313" key="1">
    <source>
        <dbReference type="EMBL" id="GJJ67937.1"/>
    </source>
</evidence>
<dbReference type="GO" id="GO:0031146">
    <property type="term" value="P:SCF-dependent proteasomal ubiquitin-dependent protein catabolic process"/>
    <property type="evidence" value="ECO:0007669"/>
    <property type="project" value="TreeGrafter"/>
</dbReference>
<evidence type="ECO:0008006" key="3">
    <source>
        <dbReference type="Google" id="ProtNLM"/>
    </source>
</evidence>
<accession>A0A9P3H1E8</accession>
<gene>
    <name evidence="1" type="ORF">EMPS_00283</name>
</gene>
<dbReference type="Gene3D" id="3.80.10.10">
    <property type="entry name" value="Ribonuclease Inhibitor"/>
    <property type="match status" value="1"/>
</dbReference>
<sequence length="632" mass="72661">MYFHQLQPAPLDLPEITDRIRADLTLADIRKCVLVSSNWNKTFWPFLWETMYYNRFAERQKDSKNDPFLRRNGQLVRKLFTFGLDDQDMITIAKYCSGLTFFHLEIARMTETYSFRDLFTRLNRLQQLVLRVSNAHGRSPVQRAILDPIANGALAQLTELQIIGLASFQTLPAYQSGMLLRCLEGCPLLKTLELGYIRVVDTEQEWLDALNNAFSFVERSRRDLNKSAPLQAAVVKELQSLNTTPDPEFKNLSVRVLRLWNVYGQSTIAGAFACNLIQRCPNVTVLSFKDAPVDMDTLTTGCPQLEFFKLDLLSYPGTPAYQRFITQPPPKLQRLCLRGCQMLTDAMMTEDLTTILTQQGLRCLEMALCEGISAEGLVRFVARCHTLENVWVDRLLVNPGSFHEQKRWPSRSRGDHMGDPSESLAGCRIVESIRWRCLGIRYLDVYGIRGDQNSFENVLLDLLPRLEGLNFLGMRTEHVEWLMEMEPLRDRHGTVIDLKSDSHLPAALKEGLLPRLVVMFGSIKTLSLDPTDRRGDSYSDRTDIQRNSRSSYKRSVILTLEQVMYLHYMFPTLERIVYNGSTFPCAQNAWDWLSVSEAVSVQEQHIKPNQGRRTIKVLYRSQEETDAALWEY</sequence>
<dbReference type="PANTHER" id="PTHR13318">
    <property type="entry name" value="PARTNER OF PAIRED, ISOFORM B-RELATED"/>
    <property type="match status" value="1"/>
</dbReference>
<organism evidence="1 2">
    <name type="scientific">Entomortierella parvispora</name>
    <dbReference type="NCBI Taxonomy" id="205924"/>
    <lineage>
        <taxon>Eukaryota</taxon>
        <taxon>Fungi</taxon>
        <taxon>Fungi incertae sedis</taxon>
        <taxon>Mucoromycota</taxon>
        <taxon>Mortierellomycotina</taxon>
        <taxon>Mortierellomycetes</taxon>
        <taxon>Mortierellales</taxon>
        <taxon>Mortierellaceae</taxon>
        <taxon>Entomortierella</taxon>
    </lineage>
</organism>
<dbReference type="SUPFAM" id="SSF52047">
    <property type="entry name" value="RNI-like"/>
    <property type="match status" value="1"/>
</dbReference>
<keyword evidence="2" id="KW-1185">Reference proteome</keyword>
<dbReference type="InterPro" id="IPR032675">
    <property type="entry name" value="LRR_dom_sf"/>
</dbReference>
<evidence type="ECO:0000313" key="2">
    <source>
        <dbReference type="Proteomes" id="UP000827284"/>
    </source>
</evidence>
<name>A0A9P3H1E8_9FUNG</name>
<dbReference type="Proteomes" id="UP000827284">
    <property type="component" value="Unassembled WGS sequence"/>
</dbReference>
<proteinExistence type="predicted"/>